<sequence>MNPLIRTVEYAVRGRLAIRAEEIRDQLRQGQKFPFDTVVNCNIGNPQQLNQKPITFFRQVASLCENPDLIQEPLIAQIYPPDVIERAKNMLAKVGSSIGAYSHSQGVPGIRETVAQFMLERDGHPADPNSIYLTQGASAGVQSILSILTQNDKSGILIPIPQYPLYSATLALLGATPVPYYLDEESGWSLDIDQLRKTVHEARANGTDVRALAIINPGNPTGQCLDAANMRDVLTLCYEERVVLLADEVYQTNIYEPEQRPFVSFKKALMDHPDESLRKNLELVSFHSISKGMIGECGRRGGYFECCNLDKDVMQQIYKMASVSLCPNLHGQIMVDLMVNPPRPGDASYESYRTELEGLYQSLRRRSKKLEAAFNAMEGVTCQPAFGSMYLFPRIRLPNKAIAKAKEVGMAPDAYYAEEMLEATGVCVIPGSGFGQEDGTWHFRSTFLPPEDLFDGFCANLNKFHSEFLAKFRD</sequence>
<dbReference type="InParanoid" id="A0A1X2H3G1"/>
<evidence type="ECO:0000256" key="9">
    <source>
        <dbReference type="ARBA" id="ARBA00080525"/>
    </source>
</evidence>
<dbReference type="SUPFAM" id="SSF53383">
    <property type="entry name" value="PLP-dependent transferases"/>
    <property type="match status" value="1"/>
</dbReference>
<reference evidence="11 12" key="1">
    <citation type="submission" date="2016-07" db="EMBL/GenBank/DDBJ databases">
        <title>Pervasive Adenine N6-methylation of Active Genes in Fungi.</title>
        <authorList>
            <consortium name="DOE Joint Genome Institute"/>
            <person name="Mondo S.J."/>
            <person name="Dannebaum R.O."/>
            <person name="Kuo R.C."/>
            <person name="Labutti K."/>
            <person name="Haridas S."/>
            <person name="Kuo A."/>
            <person name="Salamov A."/>
            <person name="Ahrendt S.R."/>
            <person name="Lipzen A."/>
            <person name="Sullivan W."/>
            <person name="Andreopoulos W.B."/>
            <person name="Clum A."/>
            <person name="Lindquist E."/>
            <person name="Daum C."/>
            <person name="Ramamoorthy G.K."/>
            <person name="Gryganskyi A."/>
            <person name="Culley D."/>
            <person name="Magnuson J.K."/>
            <person name="James T.Y."/>
            <person name="O'Malley M.A."/>
            <person name="Stajich J.E."/>
            <person name="Spatafora J.W."/>
            <person name="Visel A."/>
            <person name="Grigoriev I.V."/>
        </authorList>
    </citation>
    <scope>NUCLEOTIDE SEQUENCE [LARGE SCALE GENOMIC DNA]</scope>
    <source>
        <strain evidence="11 12">NRRL 2496</strain>
    </source>
</reference>
<dbReference type="InterPro" id="IPR015421">
    <property type="entry name" value="PyrdxlP-dep_Trfase_major"/>
</dbReference>
<comment type="cofactor">
    <cofactor evidence="1">
        <name>pyridoxal 5'-phosphate</name>
        <dbReference type="ChEBI" id="CHEBI:597326"/>
    </cofactor>
</comment>
<dbReference type="OrthoDB" id="1732682at2759"/>
<evidence type="ECO:0000256" key="5">
    <source>
        <dbReference type="ARBA" id="ARBA00022898"/>
    </source>
</evidence>
<dbReference type="InterPro" id="IPR004839">
    <property type="entry name" value="Aminotransferase_I/II_large"/>
</dbReference>
<dbReference type="PANTHER" id="PTHR11751">
    <property type="entry name" value="ALANINE AMINOTRANSFERASE"/>
    <property type="match status" value="1"/>
</dbReference>
<dbReference type="PANTHER" id="PTHR11751:SF29">
    <property type="entry name" value="ALANINE TRANSAMINASE"/>
    <property type="match status" value="1"/>
</dbReference>
<accession>A0A1X2H3G1</accession>
<comment type="caution">
    <text evidence="11">The sequence shown here is derived from an EMBL/GenBank/DDBJ whole genome shotgun (WGS) entry which is preliminary data.</text>
</comment>
<evidence type="ECO:0000256" key="8">
    <source>
        <dbReference type="ARBA" id="ARBA00078532"/>
    </source>
</evidence>
<organism evidence="11 12">
    <name type="scientific">Syncephalastrum racemosum</name>
    <name type="common">Filamentous fungus</name>
    <dbReference type="NCBI Taxonomy" id="13706"/>
    <lineage>
        <taxon>Eukaryota</taxon>
        <taxon>Fungi</taxon>
        <taxon>Fungi incertae sedis</taxon>
        <taxon>Mucoromycota</taxon>
        <taxon>Mucoromycotina</taxon>
        <taxon>Mucoromycetes</taxon>
        <taxon>Mucorales</taxon>
        <taxon>Syncephalastraceae</taxon>
        <taxon>Syncephalastrum</taxon>
    </lineage>
</organism>
<evidence type="ECO:0000256" key="6">
    <source>
        <dbReference type="ARBA" id="ARBA00025785"/>
    </source>
</evidence>
<dbReference type="Pfam" id="PF00155">
    <property type="entry name" value="Aminotran_1_2"/>
    <property type="match status" value="1"/>
</dbReference>
<dbReference type="Gene3D" id="1.10.287.1970">
    <property type="match status" value="1"/>
</dbReference>
<keyword evidence="4 11" id="KW-0808">Transferase</keyword>
<evidence type="ECO:0000256" key="2">
    <source>
        <dbReference type="ARBA" id="ARBA00011738"/>
    </source>
</evidence>
<evidence type="ECO:0000256" key="3">
    <source>
        <dbReference type="ARBA" id="ARBA00022576"/>
    </source>
</evidence>
<dbReference type="STRING" id="13706.A0A1X2H3G1"/>
<feature type="domain" description="Aminotransferase class I/classII large" evidence="10">
    <location>
        <begin position="80"/>
        <end position="451"/>
    </location>
</feature>
<dbReference type="FunFam" id="3.40.640.10:FF:000012">
    <property type="entry name" value="alanine aminotransferase 2"/>
    <property type="match status" value="1"/>
</dbReference>
<keyword evidence="3" id="KW-0032">Aminotransferase</keyword>
<protein>
    <recommendedName>
        <fullName evidence="7">Glutamate pyruvate transaminase</fullName>
    </recommendedName>
    <alternativeName>
        <fullName evidence="8">Glutamic--alanine transaminase</fullName>
    </alternativeName>
    <alternativeName>
        <fullName evidence="9">Glutamic--pyruvic transaminase</fullName>
    </alternativeName>
</protein>
<dbReference type="FunFam" id="1.10.287.1970:FF:000001">
    <property type="entry name" value="Alanine aminotransferase 2"/>
    <property type="match status" value="1"/>
</dbReference>
<comment type="similarity">
    <text evidence="6">Belongs to the class-I pyridoxal-phosphate-dependent aminotransferase family. Alanine aminotransferase subfamily.</text>
</comment>
<dbReference type="Gene3D" id="3.90.1150.10">
    <property type="entry name" value="Aspartate Aminotransferase, domain 1"/>
    <property type="match status" value="1"/>
</dbReference>
<dbReference type="EMBL" id="MCGN01000010">
    <property type="protein sequence ID" value="ORY92342.1"/>
    <property type="molecule type" value="Genomic_DNA"/>
</dbReference>
<evidence type="ECO:0000256" key="1">
    <source>
        <dbReference type="ARBA" id="ARBA00001933"/>
    </source>
</evidence>
<keyword evidence="5" id="KW-0663">Pyridoxal phosphate</keyword>
<evidence type="ECO:0000259" key="10">
    <source>
        <dbReference type="Pfam" id="PF00155"/>
    </source>
</evidence>
<dbReference type="FunCoup" id="A0A1X2H3G1">
    <property type="interactions" value="233"/>
</dbReference>
<gene>
    <name evidence="11" type="ORF">BCR43DRAFT_445536</name>
</gene>
<dbReference type="Gene3D" id="3.40.640.10">
    <property type="entry name" value="Type I PLP-dependent aspartate aminotransferase-like (Major domain)"/>
    <property type="match status" value="1"/>
</dbReference>
<evidence type="ECO:0000256" key="7">
    <source>
        <dbReference type="ARBA" id="ARBA00077894"/>
    </source>
</evidence>
<proteinExistence type="inferred from homology"/>
<dbReference type="GO" id="GO:0030170">
    <property type="term" value="F:pyridoxal phosphate binding"/>
    <property type="evidence" value="ECO:0007669"/>
    <property type="project" value="InterPro"/>
</dbReference>
<dbReference type="Proteomes" id="UP000242180">
    <property type="component" value="Unassembled WGS sequence"/>
</dbReference>
<dbReference type="AlphaFoldDB" id="A0A1X2H3G1"/>
<dbReference type="InterPro" id="IPR015422">
    <property type="entry name" value="PyrdxlP-dep_Trfase_small"/>
</dbReference>
<dbReference type="GO" id="GO:0042853">
    <property type="term" value="P:L-alanine catabolic process"/>
    <property type="evidence" value="ECO:0007669"/>
    <property type="project" value="UniProtKB-UniPathway"/>
</dbReference>
<dbReference type="FunFam" id="3.90.1150.10:FF:000151">
    <property type="entry name" value="Alanine aminotransferase 2"/>
    <property type="match status" value="1"/>
</dbReference>
<keyword evidence="12" id="KW-1185">Reference proteome</keyword>
<dbReference type="UniPathway" id="UPA00528">
    <property type="reaction ID" value="UER00586"/>
</dbReference>
<comment type="subunit">
    <text evidence="2">Homodimer.</text>
</comment>
<evidence type="ECO:0000313" key="12">
    <source>
        <dbReference type="Proteomes" id="UP000242180"/>
    </source>
</evidence>
<dbReference type="OMA" id="GTQHFRV"/>
<dbReference type="GO" id="GO:0008483">
    <property type="term" value="F:transaminase activity"/>
    <property type="evidence" value="ECO:0007669"/>
    <property type="project" value="UniProtKB-KW"/>
</dbReference>
<evidence type="ECO:0000313" key="11">
    <source>
        <dbReference type="EMBL" id="ORY92342.1"/>
    </source>
</evidence>
<evidence type="ECO:0000256" key="4">
    <source>
        <dbReference type="ARBA" id="ARBA00022679"/>
    </source>
</evidence>
<dbReference type="InterPro" id="IPR015424">
    <property type="entry name" value="PyrdxlP-dep_Trfase"/>
</dbReference>
<name>A0A1X2H3G1_SYNRA</name>
<dbReference type="CDD" id="cd00609">
    <property type="entry name" value="AAT_like"/>
    <property type="match status" value="1"/>
</dbReference>
<dbReference type="InterPro" id="IPR045088">
    <property type="entry name" value="ALAT1/2-like"/>
</dbReference>